<dbReference type="Proteomes" id="UP000191987">
    <property type="component" value="Unassembled WGS sequence"/>
</dbReference>
<dbReference type="PROSITE" id="PS01228">
    <property type="entry name" value="COF_1"/>
    <property type="match status" value="1"/>
</dbReference>
<dbReference type="RefSeq" id="WP_080819097.1">
    <property type="nucleotide sequence ID" value="NZ_LT009749.1"/>
</dbReference>
<dbReference type="Gene3D" id="1.10.150.240">
    <property type="entry name" value="Putative phosphatase, domain 2"/>
    <property type="match status" value="1"/>
</dbReference>
<accession>A0A1S7RUM1</accession>
<dbReference type="SFLD" id="SFLDS00003">
    <property type="entry name" value="Haloacid_Dehalogenase"/>
    <property type="match status" value="1"/>
</dbReference>
<dbReference type="NCBIfam" id="TIGR01549">
    <property type="entry name" value="HAD-SF-IA-v1"/>
    <property type="match status" value="1"/>
</dbReference>
<dbReference type="SFLD" id="SFLDG01129">
    <property type="entry name" value="C1.5:_HAD__Beta-PGM__Phosphata"/>
    <property type="match status" value="1"/>
</dbReference>
<dbReference type="PANTHER" id="PTHR43481">
    <property type="entry name" value="FRUCTOSE-1-PHOSPHATE PHOSPHATASE"/>
    <property type="match status" value="1"/>
</dbReference>
<reference evidence="1 2" key="1">
    <citation type="submission" date="2016-01" db="EMBL/GenBank/DDBJ databases">
        <authorList>
            <person name="Oliw E.H."/>
        </authorList>
    </citation>
    <scope>NUCLEOTIDE SEQUENCE [LARGE SCALE GENOMIC DNA]</scope>
    <source>
        <strain evidence="1 2">Zutra 3-1</strain>
    </source>
</reference>
<dbReference type="InterPro" id="IPR006439">
    <property type="entry name" value="HAD-SF_hydro_IA"/>
</dbReference>
<sequence length="236" mass="25125">MHSKVPPQNQIFSQDYAAFLFDMDGTLLNSIAVVERVWREWAVDNGIEPNAFLQRIHGMRASEVVRREAVPGLDVAEQAAMLLQKEMDDVDGILQIPEAAAFLEKLPAGKWAIVTSAARALAERRLAAAGLAPPPVMICAEDVVNGKPDPEGYKKAAEKLGVAPEDCVVFEDAPAGIQAGESMGATVVVINATHSHLIETPHLSIGGYGELDVVIGENGALRLAGNRGLEAELSIG</sequence>
<dbReference type="NCBIfam" id="TIGR01509">
    <property type="entry name" value="HAD-SF-IA-v3"/>
    <property type="match status" value="1"/>
</dbReference>
<dbReference type="InterPro" id="IPR023198">
    <property type="entry name" value="PGP-like_dom2"/>
</dbReference>
<dbReference type="PANTHER" id="PTHR43481:SF4">
    <property type="entry name" value="GLYCEROL-1-PHOSPHATE PHOSPHOHYDROLASE 1-RELATED"/>
    <property type="match status" value="1"/>
</dbReference>
<gene>
    <name evidence="1" type="primary">yfbT</name>
    <name evidence="1" type="ORF">AGR7C_Lc50028</name>
</gene>
<evidence type="ECO:0000313" key="2">
    <source>
        <dbReference type="Proteomes" id="UP000191987"/>
    </source>
</evidence>
<dbReference type="Gene3D" id="3.40.50.1000">
    <property type="entry name" value="HAD superfamily/HAD-like"/>
    <property type="match status" value="1"/>
</dbReference>
<dbReference type="SUPFAM" id="SSF56784">
    <property type="entry name" value="HAD-like"/>
    <property type="match status" value="1"/>
</dbReference>
<dbReference type="GO" id="GO:0050308">
    <property type="term" value="F:sugar-phosphatase activity"/>
    <property type="evidence" value="ECO:0007669"/>
    <property type="project" value="UniProtKB-EC"/>
</dbReference>
<evidence type="ECO:0000313" key="1">
    <source>
        <dbReference type="EMBL" id="CUX57869.1"/>
    </source>
</evidence>
<name>A0A1S7RUM1_9HYPH</name>
<keyword evidence="1" id="KW-0378">Hydrolase</keyword>
<dbReference type="InterPro" id="IPR036412">
    <property type="entry name" value="HAD-like_sf"/>
</dbReference>
<dbReference type="Pfam" id="PF00702">
    <property type="entry name" value="Hydrolase"/>
    <property type="match status" value="1"/>
</dbReference>
<dbReference type="AlphaFoldDB" id="A0A1S7RUM1"/>
<organism evidence="1 2">
    <name type="scientific">Agrobacterium deltaense Zutra 3/1</name>
    <dbReference type="NCBI Taxonomy" id="1183427"/>
    <lineage>
        <taxon>Bacteria</taxon>
        <taxon>Pseudomonadati</taxon>
        <taxon>Pseudomonadota</taxon>
        <taxon>Alphaproteobacteria</taxon>
        <taxon>Hyphomicrobiales</taxon>
        <taxon>Rhizobiaceae</taxon>
        <taxon>Rhizobium/Agrobacterium group</taxon>
        <taxon>Agrobacterium</taxon>
    </lineage>
</organism>
<dbReference type="InterPro" id="IPR023214">
    <property type="entry name" value="HAD_sf"/>
</dbReference>
<dbReference type="EC" id="3.1.3.23" evidence="1"/>
<dbReference type="InterPro" id="IPR051806">
    <property type="entry name" value="HAD-like_SPP"/>
</dbReference>
<dbReference type="EMBL" id="FBWG01000044">
    <property type="protein sequence ID" value="CUX57869.1"/>
    <property type="molecule type" value="Genomic_DNA"/>
</dbReference>
<dbReference type="CDD" id="cd07527">
    <property type="entry name" value="HAD_ScGPP-like"/>
    <property type="match status" value="1"/>
</dbReference>
<protein>
    <submittedName>
        <fullName evidence="1">Sugar phosphatase YfbT</fullName>
        <ecNumber evidence="1">3.1.3.23</ecNumber>
    </submittedName>
</protein>
<proteinExistence type="predicted"/>